<evidence type="ECO:0000313" key="2">
    <source>
        <dbReference type="EMBL" id="BAR47207.1"/>
    </source>
</evidence>
<feature type="compositionally biased region" description="Basic and acidic residues" evidence="1">
    <location>
        <begin position="555"/>
        <end position="565"/>
    </location>
</feature>
<feature type="compositionally biased region" description="Basic and acidic residues" evidence="1">
    <location>
        <begin position="285"/>
        <end position="301"/>
    </location>
</feature>
<sequence length="748" mass="80980">MDRRRPGRQPLRHRRGDTAHAAAQRAREPQALPRRHHRARPHPLDQRPLAAGARGLRGGARRPARPPAGRRGDREAQPGRALPAVPHLPEPAPGGDGRGTRGHRSGGAARRRLRRCRRADRRPARPRGRAVGGTLRLARRQHGAAGAPDGRDLPVLDRAARHPREHHPHHPGAPGPVAAPARRGRGRAARRRFAGLDGLARSGARPPPRRPARPRRPVRGGARDARHLPARGRDARQPRPRGLRRLRAVDDPFGARHPGRLPAGEDRGRLPRRSRNRGLPVADRAPVRDDRRPAGGPRDHAGAPQGAGGAPLGPPAGRGAGGDDRLLGFEQGRRLRRLELGARQGPGQADPGRRAGRSRHRVLPRPRRLGQPRRRSHRTGHRGPAAGLDPGPVPHHRAGRGGLVQVRQPRHRRLPDGAARLGGARPRPRRRPAAGPGRGDRRVRRRAGGLLGRLAGGLCPADHASRPRDVFRRREPARRDRAPQHRLAAGPALRRPQPRRPAGDPVGVRLEPEPARHHRLVRGRQRLEEPARRARGGRPGAAAADVRGVAALPADPRRGGKDPAHRRSRHRPRVRHALPGRGRPRGDLRDDRGGVPADLRDGAGGERRGRPRRALPALSRPARRAAAGTQPGRPRAGRPPAPLPGRGRREPARDAEIGAAAVDQLRRRGIRGDGVRSSRSISDPSETSSIGDVMARASPSPLCGGAGNPRLSVPPAPTRTPPGLRPPPSATLRPSPTERQDLSQEEPQ</sequence>
<feature type="compositionally biased region" description="Basic and acidic residues" evidence="1">
    <location>
        <begin position="221"/>
        <end position="237"/>
    </location>
</feature>
<feature type="compositionally biased region" description="Basic residues" evidence="1">
    <location>
        <begin position="207"/>
        <end position="218"/>
    </location>
</feature>
<reference evidence="2 3" key="1">
    <citation type="journal article" date="2015" name="Genome Announc.">
        <title>Complete Genome Sequence of Methylobacterium aquaticum Strain 22A, Isolated from Racomitrium japonicum Moss.</title>
        <authorList>
            <person name="Tani A."/>
            <person name="Ogura Y."/>
            <person name="Hayashi T."/>
            <person name="Kimbara K."/>
        </authorList>
    </citation>
    <scope>NUCLEOTIDE SEQUENCE [LARGE SCALE GENOMIC DNA]</scope>
    <source>
        <strain evidence="2 3">MA-22A</strain>
    </source>
</reference>
<feature type="compositionally biased region" description="Basic and acidic residues" evidence="1">
    <location>
        <begin position="321"/>
        <end position="340"/>
    </location>
</feature>
<feature type="compositionally biased region" description="Basic residues" evidence="1">
    <location>
        <begin position="100"/>
        <end position="128"/>
    </location>
</feature>
<feature type="compositionally biased region" description="Polar residues" evidence="1">
    <location>
        <begin position="677"/>
        <end position="690"/>
    </location>
</feature>
<feature type="compositionally biased region" description="Pro residues" evidence="1">
    <location>
        <begin position="712"/>
        <end position="729"/>
    </location>
</feature>
<organism evidence="2 3">
    <name type="scientific">Methylobacterium aquaticum</name>
    <dbReference type="NCBI Taxonomy" id="270351"/>
    <lineage>
        <taxon>Bacteria</taxon>
        <taxon>Pseudomonadati</taxon>
        <taxon>Pseudomonadota</taxon>
        <taxon>Alphaproteobacteria</taxon>
        <taxon>Hyphomicrobiales</taxon>
        <taxon>Methylobacteriaceae</taxon>
        <taxon>Methylobacterium</taxon>
    </lineage>
</organism>
<protein>
    <submittedName>
        <fullName evidence="2">Uncharacterized protein</fullName>
    </submittedName>
</protein>
<dbReference type="Proteomes" id="UP000061432">
    <property type="component" value="Chromosome"/>
</dbReference>
<feature type="compositionally biased region" description="Low complexity" evidence="1">
    <location>
        <begin position="486"/>
        <end position="495"/>
    </location>
</feature>
<feature type="compositionally biased region" description="Basic and acidic residues" evidence="1">
    <location>
        <begin position="664"/>
        <end position="676"/>
    </location>
</feature>
<feature type="compositionally biased region" description="Basic residues" evidence="1">
    <location>
        <begin position="182"/>
        <end position="193"/>
    </location>
</feature>
<dbReference type="AlphaFoldDB" id="A0A1Y0ZCG7"/>
<feature type="compositionally biased region" description="Basic residues" evidence="1">
    <location>
        <begin position="354"/>
        <end position="381"/>
    </location>
</feature>
<feature type="compositionally biased region" description="Low complexity" evidence="1">
    <location>
        <begin position="416"/>
        <end position="425"/>
    </location>
</feature>
<feature type="compositionally biased region" description="Low complexity" evidence="1">
    <location>
        <begin position="614"/>
        <end position="634"/>
    </location>
</feature>
<feature type="compositionally biased region" description="Low complexity" evidence="1">
    <location>
        <begin position="540"/>
        <end position="554"/>
    </location>
</feature>
<feature type="compositionally biased region" description="Gly residues" evidence="1">
    <location>
        <begin position="305"/>
        <end position="320"/>
    </location>
</feature>
<name>A0A1Y0ZCG7_9HYPH</name>
<dbReference type="EMBL" id="AP014704">
    <property type="protein sequence ID" value="BAR47207.1"/>
    <property type="molecule type" value="Genomic_DNA"/>
</dbReference>
<dbReference type="KEGG" id="maqu:Maq22A_c28505"/>
<feature type="region of interest" description="Disordered" evidence="1">
    <location>
        <begin position="1"/>
        <end position="748"/>
    </location>
</feature>
<evidence type="ECO:0000313" key="3">
    <source>
        <dbReference type="Proteomes" id="UP000061432"/>
    </source>
</evidence>
<feature type="compositionally biased region" description="Basic residues" evidence="1">
    <location>
        <begin position="566"/>
        <end position="578"/>
    </location>
</feature>
<evidence type="ECO:0000256" key="1">
    <source>
        <dbReference type="SAM" id="MobiDB-lite"/>
    </source>
</evidence>
<feature type="compositionally biased region" description="Basic and acidic residues" evidence="1">
    <location>
        <begin position="463"/>
        <end position="483"/>
    </location>
</feature>
<gene>
    <name evidence="2" type="ORF">Maq22A_c28505</name>
</gene>
<reference evidence="3" key="2">
    <citation type="submission" date="2015-01" db="EMBL/GenBank/DDBJ databases">
        <title>Complete genome sequence of Methylobacterium aquaticum strain 22A.</title>
        <authorList>
            <person name="Tani A."/>
            <person name="Ogura Y."/>
            <person name="Hayashi T."/>
        </authorList>
    </citation>
    <scope>NUCLEOTIDE SEQUENCE [LARGE SCALE GENOMIC DNA]</scope>
    <source>
        <strain evidence="3">MA-22A</strain>
    </source>
</reference>
<feature type="compositionally biased region" description="Basic and acidic residues" evidence="1">
    <location>
        <begin position="149"/>
        <end position="162"/>
    </location>
</feature>
<accession>A0A1Y0ZCG7</accession>
<proteinExistence type="predicted"/>
<feature type="compositionally biased region" description="Basic and acidic residues" evidence="1">
    <location>
        <begin position="647"/>
        <end position="656"/>
    </location>
</feature>
<feature type="compositionally biased region" description="Basic and acidic residues" evidence="1">
    <location>
        <begin position="584"/>
        <end position="608"/>
    </location>
</feature>
<feature type="compositionally biased region" description="Basic residues" evidence="1">
    <location>
        <begin position="1"/>
        <end position="15"/>
    </location>
</feature>